<evidence type="ECO:0000313" key="2">
    <source>
        <dbReference type="EMBL" id="CAD2213720.1"/>
    </source>
</evidence>
<evidence type="ECO:0000313" key="3">
    <source>
        <dbReference type="Proteomes" id="UP000515908"/>
    </source>
</evidence>
<accession>A0A7G2C1W3</accession>
<organism evidence="2 3">
    <name type="scientific">Angomonas deanei</name>
    <dbReference type="NCBI Taxonomy" id="59799"/>
    <lineage>
        <taxon>Eukaryota</taxon>
        <taxon>Discoba</taxon>
        <taxon>Euglenozoa</taxon>
        <taxon>Kinetoplastea</taxon>
        <taxon>Metakinetoplastina</taxon>
        <taxon>Trypanosomatida</taxon>
        <taxon>Trypanosomatidae</taxon>
        <taxon>Strigomonadinae</taxon>
        <taxon>Angomonas</taxon>
    </lineage>
</organism>
<reference evidence="2 3" key="1">
    <citation type="submission" date="2020-08" db="EMBL/GenBank/DDBJ databases">
        <authorList>
            <person name="Newling K."/>
            <person name="Davey J."/>
            <person name="Forrester S."/>
        </authorList>
    </citation>
    <scope>NUCLEOTIDE SEQUENCE [LARGE SCALE GENOMIC DNA]</scope>
    <source>
        <strain evidence="3">Crithidia deanei Carvalho (ATCC PRA-265)</strain>
    </source>
</reference>
<keyword evidence="1" id="KW-0175">Coiled coil</keyword>
<dbReference type="AlphaFoldDB" id="A0A7G2C1W3"/>
<name>A0A7G2C1W3_9TRYP</name>
<proteinExistence type="predicted"/>
<gene>
    <name evidence="2" type="ORF">ADEAN_000116300</name>
</gene>
<evidence type="ECO:0000256" key="1">
    <source>
        <dbReference type="SAM" id="Coils"/>
    </source>
</evidence>
<dbReference type="VEuPathDB" id="TriTrypDB:ADEAN_000116300"/>
<protein>
    <submittedName>
        <fullName evidence="2">Uncharacterized protein</fullName>
    </submittedName>
</protein>
<feature type="coiled-coil region" evidence="1">
    <location>
        <begin position="27"/>
        <end position="145"/>
    </location>
</feature>
<dbReference type="EMBL" id="LR877146">
    <property type="protein sequence ID" value="CAD2213720.1"/>
    <property type="molecule type" value="Genomic_DNA"/>
</dbReference>
<keyword evidence="3" id="KW-1185">Reference proteome</keyword>
<sequence>MSDTVSAAFFAQWIALQQQVTEGAIERSELRGEIRLLQERNNELKRENDEQKGKPSFLKQDYTELTKKYTELQNEQTELQTTNDALKRENDKLKEENHDIQKEMKGISERQKNELEEAEKKINELTQAKTESAVLEAKRNALLDKYFNLSTCQCDLIGLFNYCKVYRVPENVRRSVLADDTREELTLPDTLKNDVCGGSVGQFLEWMVVPLPELKTIIGNYDIAAHFYVQYKKGIVPLPLLKSFRAGYGNKREYNFTKESLLTVTAVGTCLEYFTTVLPLLPGVRWVNFPNLGQYTLPEDRRTMIGGGSVGEFLTTVVDLLSEPKSVKGFYEHVEDYHIAYKAGDISHDVLRAVWEERRHEPANSAGCSPRDFL</sequence>
<dbReference type="Proteomes" id="UP000515908">
    <property type="component" value="Chromosome 02"/>
</dbReference>